<dbReference type="Gene3D" id="3.30.40.10">
    <property type="entry name" value="Zinc/RING finger domain, C3HC4 (zinc finger)"/>
    <property type="match status" value="1"/>
</dbReference>
<evidence type="ECO:0000256" key="4">
    <source>
        <dbReference type="ARBA" id="ARBA00022833"/>
    </source>
</evidence>
<reference evidence="8" key="2">
    <citation type="submission" date="2020-10" db="UniProtKB">
        <authorList>
            <consortium name="WormBaseParasite"/>
        </authorList>
    </citation>
    <scope>IDENTIFICATION</scope>
</reference>
<dbReference type="InterPro" id="IPR013083">
    <property type="entry name" value="Znf_RING/FYVE/PHD"/>
</dbReference>
<feature type="compositionally biased region" description="Acidic residues" evidence="5">
    <location>
        <begin position="219"/>
        <end position="232"/>
    </location>
</feature>
<dbReference type="Pfam" id="PF01485">
    <property type="entry name" value="IBR"/>
    <property type="match status" value="1"/>
</dbReference>
<evidence type="ECO:0000256" key="3">
    <source>
        <dbReference type="ARBA" id="ARBA00022786"/>
    </source>
</evidence>
<organism evidence="7 8">
    <name type="scientific">Panagrellus redivivus</name>
    <name type="common">Microworm</name>
    <dbReference type="NCBI Taxonomy" id="6233"/>
    <lineage>
        <taxon>Eukaryota</taxon>
        <taxon>Metazoa</taxon>
        <taxon>Ecdysozoa</taxon>
        <taxon>Nematoda</taxon>
        <taxon>Chromadorea</taxon>
        <taxon>Rhabditida</taxon>
        <taxon>Tylenchina</taxon>
        <taxon>Panagrolaimomorpha</taxon>
        <taxon>Panagrolaimoidea</taxon>
        <taxon>Panagrolaimidae</taxon>
        <taxon>Panagrellus</taxon>
    </lineage>
</organism>
<proteinExistence type="predicted"/>
<evidence type="ECO:0000256" key="2">
    <source>
        <dbReference type="ARBA" id="ARBA00022771"/>
    </source>
</evidence>
<dbReference type="PANTHER" id="PTHR31063">
    <property type="entry name" value="PROTEIN CBG08668"/>
    <property type="match status" value="1"/>
</dbReference>
<sequence>MSYPDEKPHIGSHTKSKAHHNALLKTWHQQGKKHDVFCKTIVNPDVLTKKQRARLIQHGNDASQFAFDVTYSMNKKNRWQAIGGADDLVAMDADVLPQQVQLEGSDVLTCNSKKRFVETHFEREIDGSVTKTTNRESALGTLDRVVAKKHKQKAVRGVPFVLREDGKDDESEAKDSETPVVRYVNFKAHQVPQMYSNSHFRGSKNFGTNSGKRGAGADFSDECESDYDDDADSDLHEPVKSTYSAPKHHLYSLSDFVVKKDAVAASSKSESSIDFVEDAHDFMDDFKTLSFGYVDALPVPSSYFFYQFDRKWKKGSEENSFISDFEALGTVRGYTFRWLNTQRTSCIVDLTERLCAGETSIALVIVFELMPNKTNVLRILVSGSFPNSDDLSIDKLRGLYFYYPVDFVDAIFQRAEETYDKAHNYSKFLGDITEYQSVYYSDHFTHGSCDNRATVLICPKITDISIESSNATDSDVLNDEDSGKNTSICYICDTDALAFPLFDSCNHSFCRDCVRSELTDAIANQSQYPLKCLNAECMAPIRTKMLYAVLPLPIIKLYYRNAFKAEGSAGGHKTVRCPGCRNFLNVKINPKFGSITCVYCSVTFCLKCSKRPHYPLNCAEFKVWDKRFKLQRRLNATPRNRIAKCPCGTIHFLPERPIWTVKCPGCGEECYYDTYSYVVFHSRCIQLTPYDHPNAISGKYNDICAPAYKARFNPRMALRFVGDSSQKEAAVSAQKLALHFLELGFAWLYLNEGKREDVWNDVRVSLMQLNLKWEDVRVIIDRNAVSDKVSEEKVSCLIHASNNVLEVLKELEI</sequence>
<keyword evidence="2" id="KW-0863">Zinc-finger</keyword>
<keyword evidence="4" id="KW-0862">Zinc</keyword>
<keyword evidence="1" id="KW-0479">Metal-binding</keyword>
<dbReference type="PROSITE" id="PS00518">
    <property type="entry name" value="ZF_RING_1"/>
    <property type="match status" value="1"/>
</dbReference>
<dbReference type="Proteomes" id="UP000492821">
    <property type="component" value="Unassembled WGS sequence"/>
</dbReference>
<dbReference type="CDD" id="cd20335">
    <property type="entry name" value="BRcat_RBR"/>
    <property type="match status" value="1"/>
</dbReference>
<evidence type="ECO:0000313" key="7">
    <source>
        <dbReference type="Proteomes" id="UP000492821"/>
    </source>
</evidence>
<dbReference type="PANTHER" id="PTHR31063:SF4">
    <property type="entry name" value="IBR DOMAIN-CONTAINING PROTEIN"/>
    <property type="match status" value="1"/>
</dbReference>
<dbReference type="WBParaSite" id="Pan_g10453.t1">
    <property type="protein sequence ID" value="Pan_g10453.t1"/>
    <property type="gene ID" value="Pan_g10453"/>
</dbReference>
<dbReference type="SUPFAM" id="SSF57850">
    <property type="entry name" value="RING/U-box"/>
    <property type="match status" value="2"/>
</dbReference>
<dbReference type="GO" id="GO:0008270">
    <property type="term" value="F:zinc ion binding"/>
    <property type="evidence" value="ECO:0007669"/>
    <property type="project" value="UniProtKB-KW"/>
</dbReference>
<dbReference type="AlphaFoldDB" id="A0A7E4ZQ49"/>
<reference evidence="7" key="1">
    <citation type="journal article" date="2013" name="Genetics">
        <title>The draft genome and transcriptome of Panagrellus redivivus are shaped by the harsh demands of a free-living lifestyle.</title>
        <authorList>
            <person name="Srinivasan J."/>
            <person name="Dillman A.R."/>
            <person name="Macchietto M.G."/>
            <person name="Heikkinen L."/>
            <person name="Lakso M."/>
            <person name="Fracchia K.M."/>
            <person name="Antoshechkin I."/>
            <person name="Mortazavi A."/>
            <person name="Wong G."/>
            <person name="Sternberg P.W."/>
        </authorList>
    </citation>
    <scope>NUCLEOTIDE SEQUENCE [LARGE SCALE GENOMIC DNA]</scope>
    <source>
        <strain evidence="7">MT8872</strain>
    </source>
</reference>
<evidence type="ECO:0000256" key="1">
    <source>
        <dbReference type="ARBA" id="ARBA00022723"/>
    </source>
</evidence>
<protein>
    <submittedName>
        <fullName evidence="8">IBR domain-containing protein</fullName>
    </submittedName>
</protein>
<dbReference type="InterPro" id="IPR017907">
    <property type="entry name" value="Znf_RING_CS"/>
</dbReference>
<feature type="compositionally biased region" description="Polar residues" evidence="5">
    <location>
        <begin position="197"/>
        <end position="211"/>
    </location>
</feature>
<evidence type="ECO:0000256" key="5">
    <source>
        <dbReference type="SAM" id="MobiDB-lite"/>
    </source>
</evidence>
<feature type="domain" description="IBR" evidence="6">
    <location>
        <begin position="563"/>
        <end position="618"/>
    </location>
</feature>
<keyword evidence="3" id="KW-0833">Ubl conjugation pathway</keyword>
<name>A0A7E4ZQ49_PANRE</name>
<evidence type="ECO:0000313" key="8">
    <source>
        <dbReference type="WBParaSite" id="Pan_g10453.t1"/>
    </source>
</evidence>
<evidence type="ECO:0000259" key="6">
    <source>
        <dbReference type="Pfam" id="PF01485"/>
    </source>
</evidence>
<dbReference type="InterPro" id="IPR002867">
    <property type="entry name" value="IBR_dom"/>
</dbReference>
<accession>A0A7E4ZQ49</accession>
<feature type="region of interest" description="Disordered" evidence="5">
    <location>
        <begin position="197"/>
        <end position="239"/>
    </location>
</feature>
<keyword evidence="7" id="KW-1185">Reference proteome</keyword>